<sequence length="98" mass="11410">MLCRILHAGKRGKLEIMSSFMTCFLRTRWKSRNALYSLADCGNFRNIVIPTPRVQSSEYTILNQQTRVIGIFFCDKKVIVFRKVIATYELETDSLNSR</sequence>
<name>F0WZT0_9STRA</name>
<evidence type="ECO:0000313" key="1">
    <source>
        <dbReference type="EMBL" id="CCA27007.1"/>
    </source>
</evidence>
<gene>
    <name evidence="1" type="primary">AlNc14C441G11671</name>
    <name evidence="1" type="ORF">ALNC14_131510</name>
</gene>
<dbReference type="AlphaFoldDB" id="F0WZT0"/>
<organism evidence="1">
    <name type="scientific">Albugo laibachii Nc14</name>
    <dbReference type="NCBI Taxonomy" id="890382"/>
    <lineage>
        <taxon>Eukaryota</taxon>
        <taxon>Sar</taxon>
        <taxon>Stramenopiles</taxon>
        <taxon>Oomycota</taxon>
        <taxon>Peronosporomycetes</taxon>
        <taxon>Albuginales</taxon>
        <taxon>Albuginaceae</taxon>
        <taxon>Albugo</taxon>
    </lineage>
</organism>
<accession>F0WZT0</accession>
<proteinExistence type="predicted"/>
<dbReference type="HOGENOM" id="CLU_2337916_0_0_1"/>
<reference evidence="1" key="2">
    <citation type="submission" date="2011-02" db="EMBL/GenBank/DDBJ databases">
        <authorList>
            <person name="MacLean D."/>
        </authorList>
    </citation>
    <scope>NUCLEOTIDE SEQUENCE</scope>
</reference>
<reference evidence="1" key="1">
    <citation type="journal article" date="2011" name="PLoS Biol.">
        <title>Gene gain and loss during evolution of obligate parasitism in the white rust pathogen of Arabidopsis thaliana.</title>
        <authorList>
            <person name="Kemen E."/>
            <person name="Gardiner A."/>
            <person name="Schultz-Larsen T."/>
            <person name="Kemen A.C."/>
            <person name="Balmuth A.L."/>
            <person name="Robert-Seilaniantz A."/>
            <person name="Bailey K."/>
            <person name="Holub E."/>
            <person name="Studholme D.J."/>
            <person name="Maclean D."/>
            <person name="Jones J.D."/>
        </authorList>
    </citation>
    <scope>NUCLEOTIDE SEQUENCE</scope>
</reference>
<dbReference type="EMBL" id="FR824484">
    <property type="protein sequence ID" value="CCA27007.1"/>
    <property type="molecule type" value="Genomic_DNA"/>
</dbReference>
<protein>
    <submittedName>
        <fullName evidence="1">AlNc14C441G11671 protein</fullName>
    </submittedName>
</protein>